<dbReference type="Proteomes" id="UP001165960">
    <property type="component" value="Unassembled WGS sequence"/>
</dbReference>
<protein>
    <submittedName>
        <fullName evidence="1">Phosphoinositide phosphatase sac1</fullName>
    </submittedName>
</protein>
<name>A0ACC2U6J6_9FUNG</name>
<accession>A0ACC2U6J6</accession>
<organism evidence="1 2">
    <name type="scientific">Entomophthora muscae</name>
    <dbReference type="NCBI Taxonomy" id="34485"/>
    <lineage>
        <taxon>Eukaryota</taxon>
        <taxon>Fungi</taxon>
        <taxon>Fungi incertae sedis</taxon>
        <taxon>Zoopagomycota</taxon>
        <taxon>Entomophthoromycotina</taxon>
        <taxon>Entomophthoromycetes</taxon>
        <taxon>Entomophthorales</taxon>
        <taxon>Entomophthoraceae</taxon>
        <taxon>Entomophthora</taxon>
    </lineage>
</organism>
<reference evidence="1" key="1">
    <citation type="submission" date="2022-04" db="EMBL/GenBank/DDBJ databases">
        <title>Genome of the entomopathogenic fungus Entomophthora muscae.</title>
        <authorList>
            <person name="Elya C."/>
            <person name="Lovett B.R."/>
            <person name="Lee E."/>
            <person name="Macias A.M."/>
            <person name="Hajek A.E."/>
            <person name="De Bivort B.L."/>
            <person name="Kasson M.T."/>
            <person name="De Fine Licht H.H."/>
            <person name="Stajich J.E."/>
        </authorList>
    </citation>
    <scope>NUCLEOTIDE SEQUENCE</scope>
    <source>
        <strain evidence="1">Berkeley</strain>
    </source>
</reference>
<sequence>MLITERQIVGELAGHSIYRVVSTKVYPFARNSAYLTPAQASDEDQYRALLDGFLQDATFYFSSTMDLTRNMQRQHPLPSPQSYRLDLKQADAEFFWNRLHLLPFQEITKAHPDQDFSNFLVPVIYGYVKVVPVVINGVSLSYGLITRRGTSRVGTRYFSRGVDEKGHVSNYAETEQVVASRKGDIASFSQVRGSIPVFWAQVTNTKYTPKLVIADRPETSKAFRTHFERLSKQYGPVVAVNLVNTKGYELPMAQKFAHLASSMSELTYIHFDFHNECSKMRWHRIQLLIDQMAPHLDAHMYYYSDPTKGDVTRQQGVIRTNCMDCLDRTNVVQSMVAKHILTCQLKAMGVIPQEYSQDVFVEPFVSVFRELWADNADAVSIAYSGTGALKTDFTRTGRRTTLGPIQDGKNSIVRYIKNNYLDGSRQDGIDLFLGRFTPSPEQPSPFQDSLAMNIQIALGIFLAGLTLSIAYIIGLIPRTTTHLSLIMGVGLILASFSILSGNRAELVARPCLVPYEYSLKQKTSIASELLEKPLSATMSMNETSSSSKPKDD</sequence>
<keyword evidence="2" id="KW-1185">Reference proteome</keyword>
<proteinExistence type="predicted"/>
<evidence type="ECO:0000313" key="2">
    <source>
        <dbReference type="Proteomes" id="UP001165960"/>
    </source>
</evidence>
<dbReference type="EMBL" id="QTSX02001426">
    <property type="protein sequence ID" value="KAJ9082645.1"/>
    <property type="molecule type" value="Genomic_DNA"/>
</dbReference>
<comment type="caution">
    <text evidence="1">The sequence shown here is derived from an EMBL/GenBank/DDBJ whole genome shotgun (WGS) entry which is preliminary data.</text>
</comment>
<evidence type="ECO:0000313" key="1">
    <source>
        <dbReference type="EMBL" id="KAJ9082645.1"/>
    </source>
</evidence>
<gene>
    <name evidence="1" type="primary">SAC1</name>
    <name evidence="1" type="ORF">DSO57_1002591</name>
</gene>